<comment type="similarity">
    <text evidence="1 6 7">Belongs to the universal ribosomal protein uS7 family.</text>
</comment>
<dbReference type="Pfam" id="PF00177">
    <property type="entry name" value="Ribosomal_S7"/>
    <property type="match status" value="1"/>
</dbReference>
<gene>
    <name evidence="6 9" type="primary">rpsG</name>
    <name evidence="9" type="ORF">PRHACTZTBTEA_117</name>
</gene>
<dbReference type="InterPro" id="IPR000235">
    <property type="entry name" value="Ribosomal_uS7"/>
</dbReference>
<dbReference type="GO" id="GO:0005840">
    <property type="term" value="C:ribosome"/>
    <property type="evidence" value="ECO:0007669"/>
    <property type="project" value="UniProtKB-KW"/>
</dbReference>
<dbReference type="SUPFAM" id="SSF47973">
    <property type="entry name" value="Ribosomal protein S7"/>
    <property type="match status" value="1"/>
</dbReference>
<evidence type="ECO:0000256" key="1">
    <source>
        <dbReference type="ARBA" id="ARBA00007151"/>
    </source>
</evidence>
<dbReference type="HAMAP" id="MF_00480_B">
    <property type="entry name" value="Ribosomal_uS7_B"/>
    <property type="match status" value="1"/>
</dbReference>
<dbReference type="NCBIfam" id="TIGR01029">
    <property type="entry name" value="rpsG_bact"/>
    <property type="match status" value="1"/>
</dbReference>
<name>A0ABM9NNK1_9GAMM</name>
<evidence type="ECO:0000313" key="10">
    <source>
        <dbReference type="Proteomes" id="UP001497533"/>
    </source>
</evidence>
<organism evidence="9 10">
    <name type="scientific">Candidatus Providencia siddallii</name>
    <dbReference type="NCBI Taxonomy" id="1715285"/>
    <lineage>
        <taxon>Bacteria</taxon>
        <taxon>Pseudomonadati</taxon>
        <taxon>Pseudomonadota</taxon>
        <taxon>Gammaproteobacteria</taxon>
        <taxon>Enterobacterales</taxon>
        <taxon>Morganellaceae</taxon>
        <taxon>Providencia</taxon>
    </lineage>
</organism>
<comment type="subunit">
    <text evidence="6">Part of the 30S ribosomal subunit. Contacts proteins S9 and S11.</text>
</comment>
<dbReference type="CDD" id="cd14869">
    <property type="entry name" value="uS7_Bacteria"/>
    <property type="match status" value="1"/>
</dbReference>
<evidence type="ECO:0000313" key="9">
    <source>
        <dbReference type="EMBL" id="CAL1329049.1"/>
    </source>
</evidence>
<dbReference type="RefSeq" id="WP_341765106.1">
    <property type="nucleotide sequence ID" value="NZ_OZ034688.1"/>
</dbReference>
<evidence type="ECO:0000256" key="2">
    <source>
        <dbReference type="ARBA" id="ARBA00022730"/>
    </source>
</evidence>
<sequence length="156" mass="18032">MSRRRIINQRKILPDPKFGSELLAKFINILMINGKKSIAETIVYKALKKLSKHSNKNELDAFEIALDNVRPTVEVKARRVGGSTYQVPVEVRQTRRNTLAMRWIINAARKRNDKSMSLRLSNELTDATEKKGSAVKKREEIHKMAEANKAFAHYRW</sequence>
<evidence type="ECO:0000256" key="5">
    <source>
        <dbReference type="ARBA" id="ARBA00023274"/>
    </source>
</evidence>
<keyword evidence="4 6" id="KW-0689">Ribosomal protein</keyword>
<accession>A0ABM9NNK1</accession>
<evidence type="ECO:0000256" key="6">
    <source>
        <dbReference type="HAMAP-Rule" id="MF_00480"/>
    </source>
</evidence>
<dbReference type="Gene3D" id="1.10.455.10">
    <property type="entry name" value="Ribosomal protein S7 domain"/>
    <property type="match status" value="1"/>
</dbReference>
<evidence type="ECO:0000256" key="3">
    <source>
        <dbReference type="ARBA" id="ARBA00022884"/>
    </source>
</evidence>
<dbReference type="InterPro" id="IPR020606">
    <property type="entry name" value="Ribosomal_uS7_CS"/>
</dbReference>
<feature type="domain" description="Small ribosomal subunit protein uS7" evidence="8">
    <location>
        <begin position="2"/>
        <end position="149"/>
    </location>
</feature>
<evidence type="ECO:0000256" key="7">
    <source>
        <dbReference type="RuleBase" id="RU003619"/>
    </source>
</evidence>
<dbReference type="InterPro" id="IPR005717">
    <property type="entry name" value="Ribosomal_uS7_bac/org-type"/>
</dbReference>
<keyword evidence="2 6" id="KW-0699">rRNA-binding</keyword>
<dbReference type="Proteomes" id="UP001497533">
    <property type="component" value="Chromosome"/>
</dbReference>
<keyword evidence="5 6" id="KW-0687">Ribonucleoprotein</keyword>
<keyword evidence="10" id="KW-1185">Reference proteome</keyword>
<evidence type="ECO:0000259" key="8">
    <source>
        <dbReference type="Pfam" id="PF00177"/>
    </source>
</evidence>
<dbReference type="InterPro" id="IPR036823">
    <property type="entry name" value="Ribosomal_uS7_dom_sf"/>
</dbReference>
<dbReference type="PANTHER" id="PTHR11205">
    <property type="entry name" value="RIBOSOMAL PROTEIN S7"/>
    <property type="match status" value="1"/>
</dbReference>
<protein>
    <recommendedName>
        <fullName evidence="6">Small ribosomal subunit protein uS7</fullName>
    </recommendedName>
</protein>
<keyword evidence="6" id="KW-0820">tRNA-binding</keyword>
<dbReference type="InterPro" id="IPR023798">
    <property type="entry name" value="Ribosomal_uS7_dom"/>
</dbReference>
<dbReference type="PROSITE" id="PS00052">
    <property type="entry name" value="RIBOSOMAL_S7"/>
    <property type="match status" value="1"/>
</dbReference>
<keyword evidence="3 6" id="KW-0694">RNA-binding</keyword>
<dbReference type="EMBL" id="OZ034688">
    <property type="protein sequence ID" value="CAL1329049.1"/>
    <property type="molecule type" value="Genomic_DNA"/>
</dbReference>
<dbReference type="PIRSF" id="PIRSF002122">
    <property type="entry name" value="RPS7p_RPS7a_RPS5e_RPS7o"/>
    <property type="match status" value="1"/>
</dbReference>
<reference evidence="9" key="1">
    <citation type="submission" date="2024-04" db="EMBL/GenBank/DDBJ databases">
        <authorList>
            <person name="Manzano-Marin A."/>
            <person name="Manzano-Marin A."/>
            <person name="Alejandro Manzano Marin A."/>
        </authorList>
    </citation>
    <scope>NUCLEOTIDE SEQUENCE [LARGE SCALE GENOMIC DNA]</scope>
    <source>
        <strain evidence="9">TABTEA</strain>
    </source>
</reference>
<comment type="function">
    <text evidence="6">One of the primary rRNA binding proteins, it binds directly to 16S rRNA where it nucleates assembly of the head domain of the 30S subunit. Is located at the subunit interface close to the decoding center, probably blocks exit of the E-site tRNA.</text>
</comment>
<proteinExistence type="inferred from homology"/>
<evidence type="ECO:0000256" key="4">
    <source>
        <dbReference type="ARBA" id="ARBA00022980"/>
    </source>
</evidence>